<reference evidence="2" key="2">
    <citation type="submission" date="2022-06" db="UniProtKB">
        <authorList>
            <consortium name="EnsemblMetazoa"/>
        </authorList>
    </citation>
    <scope>IDENTIFICATION</scope>
    <source>
        <strain evidence="2">PS312</strain>
    </source>
</reference>
<dbReference type="InterPro" id="IPR012674">
    <property type="entry name" value="Calycin"/>
</dbReference>
<sequence length="110" mass="12866">MMGRWMEGVTSKRSDGHKCIVHELWIYKVGPEGTDSFGNSQYEYAIVSDCNKYPVTVLVRNHEIFKQKFKKEVLRWLRDNKFKTDGIYSLVQPAYSSCYYTDSVSEIISH</sequence>
<keyword evidence="3" id="KW-1185">Reference proteome</keyword>
<proteinExistence type="predicted"/>
<dbReference type="Pfam" id="PF24976">
    <property type="entry name" value="Lipocalin_10"/>
    <property type="match status" value="1"/>
</dbReference>
<dbReference type="Proteomes" id="UP000005239">
    <property type="component" value="Unassembled WGS sequence"/>
</dbReference>
<reference evidence="3" key="1">
    <citation type="journal article" date="2008" name="Nat. Genet.">
        <title>The Pristionchus pacificus genome provides a unique perspective on nematode lifestyle and parasitism.</title>
        <authorList>
            <person name="Dieterich C."/>
            <person name="Clifton S.W."/>
            <person name="Schuster L.N."/>
            <person name="Chinwalla A."/>
            <person name="Delehaunty K."/>
            <person name="Dinkelacker I."/>
            <person name="Fulton L."/>
            <person name="Fulton R."/>
            <person name="Godfrey J."/>
            <person name="Minx P."/>
            <person name="Mitreva M."/>
            <person name="Roeseler W."/>
            <person name="Tian H."/>
            <person name="Witte H."/>
            <person name="Yang S.P."/>
            <person name="Wilson R.K."/>
            <person name="Sommer R.J."/>
        </authorList>
    </citation>
    <scope>NUCLEOTIDE SEQUENCE [LARGE SCALE GENOMIC DNA]</scope>
    <source>
        <strain evidence="3">PS312</strain>
    </source>
</reference>
<accession>A0A2A6CEV0</accession>
<feature type="domain" description="Lipocalin" evidence="1">
    <location>
        <begin position="29"/>
        <end position="84"/>
    </location>
</feature>
<evidence type="ECO:0000259" key="1">
    <source>
        <dbReference type="Pfam" id="PF24976"/>
    </source>
</evidence>
<organism evidence="2 3">
    <name type="scientific">Pristionchus pacificus</name>
    <name type="common">Parasitic nematode worm</name>
    <dbReference type="NCBI Taxonomy" id="54126"/>
    <lineage>
        <taxon>Eukaryota</taxon>
        <taxon>Metazoa</taxon>
        <taxon>Ecdysozoa</taxon>
        <taxon>Nematoda</taxon>
        <taxon>Chromadorea</taxon>
        <taxon>Rhabditida</taxon>
        <taxon>Rhabditina</taxon>
        <taxon>Diplogasteromorpha</taxon>
        <taxon>Diplogasteroidea</taxon>
        <taxon>Neodiplogasteridae</taxon>
        <taxon>Pristionchus</taxon>
    </lineage>
</organism>
<dbReference type="PANTHER" id="PTHR37437">
    <property type="entry name" value="LIPOCALIN-RELATED PROTEIN-RELATED"/>
    <property type="match status" value="1"/>
</dbReference>
<gene>
    <name evidence="2" type="primary">WBGene00283625</name>
</gene>
<dbReference type="EnsemblMetazoa" id="PPA45256.1">
    <property type="protein sequence ID" value="PPA45256.1"/>
    <property type="gene ID" value="WBGene00283625"/>
</dbReference>
<dbReference type="AlphaFoldDB" id="A0A2A6CEV0"/>
<accession>A0A8R1V3F7</accession>
<dbReference type="PANTHER" id="PTHR37437:SF1">
    <property type="entry name" value="LIPOCALIN-RELATED PROTEIN"/>
    <property type="match status" value="1"/>
</dbReference>
<evidence type="ECO:0000313" key="3">
    <source>
        <dbReference type="Proteomes" id="UP000005239"/>
    </source>
</evidence>
<evidence type="ECO:0000313" key="2">
    <source>
        <dbReference type="EnsemblMetazoa" id="PPA45256.1"/>
    </source>
</evidence>
<protein>
    <recommendedName>
        <fullName evidence="1">Lipocalin domain-containing protein</fullName>
    </recommendedName>
</protein>
<dbReference type="Gene3D" id="2.40.128.20">
    <property type="match status" value="1"/>
</dbReference>
<name>A0A2A6CEV0_PRIPA</name>
<dbReference type="InterPro" id="IPR056868">
    <property type="entry name" value="Lipocalin_dom_nem"/>
</dbReference>
<dbReference type="OrthoDB" id="565904at2759"/>